<gene>
    <name evidence="2" type="ORF">GCM10010305_55280</name>
</gene>
<dbReference type="RefSeq" id="WP_268256865.1">
    <property type="nucleotide sequence ID" value="NZ_BMUL01000019.1"/>
</dbReference>
<organism evidence="2 3">
    <name type="scientific">Streptomyces termitum</name>
    <dbReference type="NCBI Taxonomy" id="67368"/>
    <lineage>
        <taxon>Bacteria</taxon>
        <taxon>Bacillati</taxon>
        <taxon>Actinomycetota</taxon>
        <taxon>Actinomycetes</taxon>
        <taxon>Kitasatosporales</taxon>
        <taxon>Streptomycetaceae</taxon>
        <taxon>Streptomyces</taxon>
    </lineage>
</organism>
<comment type="caution">
    <text evidence="2">The sequence shown here is derived from an EMBL/GenBank/DDBJ whole genome shotgun (WGS) entry which is preliminary data.</text>
</comment>
<name>A0A918WCQ5_9ACTN</name>
<feature type="signal peptide" evidence="1">
    <location>
        <begin position="1"/>
        <end position="27"/>
    </location>
</feature>
<reference evidence="2" key="2">
    <citation type="submission" date="2020-09" db="EMBL/GenBank/DDBJ databases">
        <authorList>
            <person name="Sun Q."/>
            <person name="Ohkuma M."/>
        </authorList>
    </citation>
    <scope>NUCLEOTIDE SEQUENCE</scope>
    <source>
        <strain evidence="2">JCM 4518</strain>
    </source>
</reference>
<evidence type="ECO:0000313" key="3">
    <source>
        <dbReference type="Proteomes" id="UP000644020"/>
    </source>
</evidence>
<feature type="chain" id="PRO_5037640695" evidence="1">
    <location>
        <begin position="28"/>
        <end position="41"/>
    </location>
</feature>
<dbReference type="Proteomes" id="UP000644020">
    <property type="component" value="Unassembled WGS sequence"/>
</dbReference>
<keyword evidence="1" id="KW-0732">Signal</keyword>
<dbReference type="AlphaFoldDB" id="A0A918WCQ5"/>
<dbReference type="EMBL" id="BMUL01000019">
    <property type="protein sequence ID" value="GHB05032.1"/>
    <property type="molecule type" value="Genomic_DNA"/>
</dbReference>
<evidence type="ECO:0000256" key="1">
    <source>
        <dbReference type="SAM" id="SignalP"/>
    </source>
</evidence>
<reference evidence="2" key="1">
    <citation type="journal article" date="2014" name="Int. J. Syst. Evol. Microbiol.">
        <title>Complete genome sequence of Corynebacterium casei LMG S-19264T (=DSM 44701T), isolated from a smear-ripened cheese.</title>
        <authorList>
            <consortium name="US DOE Joint Genome Institute (JGI-PGF)"/>
            <person name="Walter F."/>
            <person name="Albersmeier A."/>
            <person name="Kalinowski J."/>
            <person name="Ruckert C."/>
        </authorList>
    </citation>
    <scope>NUCLEOTIDE SEQUENCE</scope>
    <source>
        <strain evidence="2">JCM 4518</strain>
    </source>
</reference>
<proteinExistence type="predicted"/>
<protein>
    <submittedName>
        <fullName evidence="2">Uncharacterized protein</fullName>
    </submittedName>
</protein>
<sequence>MRATKRLFALAAVAAALTLGVAAPASANVHVTGTVSSGWGS</sequence>
<accession>A0A918WCQ5</accession>
<keyword evidence="3" id="KW-1185">Reference proteome</keyword>
<evidence type="ECO:0000313" key="2">
    <source>
        <dbReference type="EMBL" id="GHB05032.1"/>
    </source>
</evidence>